<proteinExistence type="predicted"/>
<comment type="subcellular location">
    <subcellularLocation>
        <location evidence="1">Archaeal flagellum</location>
    </subcellularLocation>
</comment>
<sequence length="344" mass="37554">MSGRSTPRIKTVSTMCGSVSNTETTRTHRSKSSRRLYAPSSNHRVMTGRLNPRRYDLGELRDAVRKPPRERTVGDSAANTDRGAARSPRDRSSHASEDAGRTVPVEPITETRPPEAATDASRPRSSDDSEASIENRSRPASGGASDRSAVRGTGPMSDSHSREPSGDSTARTANRTPPADAADVEAYLRSRHQRRADGRTAQEVQRDSDRRPSRGDARNGDREQRAESASAEFNRTPNATALLAELSGPAVSKPYLDRLPDAYTAQLEIFEWLEWMLAATGHDGTLTALAYYESIGWLSERSREALEDVVAGLSAPQATGQTLSIDDHRESLVHVARLAGRLRQ</sequence>
<feature type="compositionally biased region" description="Polar residues" evidence="3">
    <location>
        <begin position="166"/>
        <end position="175"/>
    </location>
</feature>
<accession>A0A4U5JE62</accession>
<evidence type="ECO:0000313" key="5">
    <source>
        <dbReference type="EMBL" id="TKR27632.1"/>
    </source>
</evidence>
<dbReference type="GO" id="GO:0097588">
    <property type="term" value="P:archaeal or bacterial-type flagellum-dependent cell motility"/>
    <property type="evidence" value="ECO:0007669"/>
    <property type="project" value="InterPro"/>
</dbReference>
<protein>
    <recommendedName>
        <fullName evidence="4">Archaeal flagella protein FlaD/E domain-containing protein</fullName>
    </recommendedName>
</protein>
<feature type="region of interest" description="Disordered" evidence="3">
    <location>
        <begin position="1"/>
        <end position="235"/>
    </location>
</feature>
<dbReference type="EMBL" id="QKNX01000001">
    <property type="protein sequence ID" value="TKR27632.1"/>
    <property type="molecule type" value="Genomic_DNA"/>
</dbReference>
<evidence type="ECO:0000313" key="6">
    <source>
        <dbReference type="Proteomes" id="UP000308037"/>
    </source>
</evidence>
<dbReference type="Pfam" id="PF04659">
    <property type="entry name" value="Arch_fla_DE"/>
    <property type="match status" value="1"/>
</dbReference>
<dbReference type="InterPro" id="IPR006752">
    <property type="entry name" value="Arch_fla_DE"/>
</dbReference>
<dbReference type="PANTHER" id="PTHR40698">
    <property type="entry name" value="FLAGELLA-RELATED PROTEIN E-RELATED-RELATED"/>
    <property type="match status" value="1"/>
</dbReference>
<gene>
    <name evidence="5" type="ORF">DM868_00630</name>
</gene>
<dbReference type="PANTHER" id="PTHR40698:SF2">
    <property type="entry name" value="FLAGELLA-RELATED PROTEIN C-RELATED"/>
    <property type="match status" value="1"/>
</dbReference>
<dbReference type="AlphaFoldDB" id="A0A4U5JE62"/>
<dbReference type="InterPro" id="IPR052494">
    <property type="entry name" value="Flagella_assembly_related"/>
</dbReference>
<dbReference type="GO" id="GO:0097589">
    <property type="term" value="C:archaeal-type flagellum"/>
    <property type="evidence" value="ECO:0007669"/>
    <property type="project" value="UniProtKB-SubCell"/>
</dbReference>
<feature type="compositionally biased region" description="Polar residues" evidence="3">
    <location>
        <begin position="11"/>
        <end position="21"/>
    </location>
</feature>
<feature type="compositionally biased region" description="Basic and acidic residues" evidence="3">
    <location>
        <begin position="83"/>
        <end position="100"/>
    </location>
</feature>
<feature type="compositionally biased region" description="Basic and acidic residues" evidence="3">
    <location>
        <begin position="53"/>
        <end position="73"/>
    </location>
</feature>
<comment type="caution">
    <text evidence="5">The sequence shown here is derived from an EMBL/GenBank/DDBJ whole genome shotgun (WGS) entry which is preliminary data.</text>
</comment>
<evidence type="ECO:0000256" key="3">
    <source>
        <dbReference type="SAM" id="MobiDB-lite"/>
    </source>
</evidence>
<feature type="compositionally biased region" description="Basic and acidic residues" evidence="3">
    <location>
        <begin position="195"/>
        <end position="226"/>
    </location>
</feature>
<keyword evidence="2" id="KW-0974">Archaeal flagellum</keyword>
<feature type="compositionally biased region" description="Basic and acidic residues" evidence="3">
    <location>
        <begin position="121"/>
        <end position="137"/>
    </location>
</feature>
<evidence type="ECO:0000256" key="1">
    <source>
        <dbReference type="ARBA" id="ARBA00004618"/>
    </source>
</evidence>
<organism evidence="5 6">
    <name type="scientific">Natronomonas salsuginis</name>
    <dbReference type="NCBI Taxonomy" id="2217661"/>
    <lineage>
        <taxon>Archaea</taxon>
        <taxon>Methanobacteriati</taxon>
        <taxon>Methanobacteriota</taxon>
        <taxon>Stenosarchaea group</taxon>
        <taxon>Halobacteria</taxon>
        <taxon>Halobacteriales</taxon>
        <taxon>Natronomonadaceae</taxon>
        <taxon>Natronomonas</taxon>
    </lineage>
</organism>
<reference evidence="5 6" key="1">
    <citation type="submission" date="2019-04" db="EMBL/GenBank/DDBJ databases">
        <title>Natronomonas sp. F20-122 a newhaloarchaeon isolated from a saline saltern of Isla Bacuta, Huelva, Spain.</title>
        <authorList>
            <person name="Duran-Viseras A."/>
            <person name="Sanchez-Porro C."/>
            <person name="Ventosa A."/>
        </authorList>
    </citation>
    <scope>NUCLEOTIDE SEQUENCE [LARGE SCALE GENOMIC DNA]</scope>
    <source>
        <strain evidence="5 6">F20-122</strain>
    </source>
</reference>
<evidence type="ECO:0000259" key="4">
    <source>
        <dbReference type="Pfam" id="PF04659"/>
    </source>
</evidence>
<feature type="domain" description="Archaeal flagella protein FlaD/E" evidence="4">
    <location>
        <begin position="252"/>
        <end position="340"/>
    </location>
</feature>
<keyword evidence="6" id="KW-1185">Reference proteome</keyword>
<name>A0A4U5JE62_9EURY</name>
<dbReference type="Proteomes" id="UP000308037">
    <property type="component" value="Unassembled WGS sequence"/>
</dbReference>
<evidence type="ECO:0000256" key="2">
    <source>
        <dbReference type="ARBA" id="ARBA00022440"/>
    </source>
</evidence>